<feature type="compositionally biased region" description="Low complexity" evidence="5">
    <location>
        <begin position="543"/>
        <end position="553"/>
    </location>
</feature>
<evidence type="ECO:0000313" key="9">
    <source>
        <dbReference type="Proteomes" id="UP001194580"/>
    </source>
</evidence>
<feature type="compositionally biased region" description="Low complexity" evidence="5">
    <location>
        <begin position="567"/>
        <end position="576"/>
    </location>
</feature>
<feature type="domain" description="RING-type" evidence="7">
    <location>
        <begin position="480"/>
        <end position="520"/>
    </location>
</feature>
<name>A0AAD4H3N4_9FUNG</name>
<feature type="compositionally biased region" description="Polar residues" evidence="5">
    <location>
        <begin position="64"/>
        <end position="80"/>
    </location>
</feature>
<feature type="compositionally biased region" description="Low complexity" evidence="5">
    <location>
        <begin position="43"/>
        <end position="63"/>
    </location>
</feature>
<keyword evidence="9" id="KW-1185">Reference proteome</keyword>
<dbReference type="Gene3D" id="3.30.40.10">
    <property type="entry name" value="Zinc/RING finger domain, C3HC4 (zinc finger)"/>
    <property type="match status" value="1"/>
</dbReference>
<keyword evidence="6" id="KW-1133">Transmembrane helix</keyword>
<sequence length="576" mass="63563">MDRHDTEPHVAAEPPAIATAGATPLPPSSSTAAIEKLHPLDQTPSSSSAPSPLRPASPALSTSRLSVNNLQLPPSQQDNVSLHGGTRTASLLSRHSSRPGSMQQVAIAASAFVNNAEARRIRMNLYGELVSGWYHLSTSSKILIIYYIGATIVEIVASVVVMVIERNNIHKCYYLAVFLVLYLIRALVICWSLLRRFLYERPDDLPTTLSGACGAHYKTLINWGSLVLVLFSIAILTTQSHCADDAPALFYLTLVFSLVGYFCIAMLLVLWLVVLFCLNGLVFILELFGVGPTVMQWQGATQEMIDDIPIIKFSKPTPPVALEQQQPQQQKQKQQQGFDEKVSSNDSSVRNNALAPTIVVSDNHQNNWNHGHAQGSHSRQKDEITPAAATTTPEPITATIAPLSPSVVLEIEPALASEPEKEMAVVVAVEDELEEAQDKIAPLSLITSFAEGENKRTLELDQLSPNDNNVEEKDRISTSCSICLGEYEDLDELRHLPCDHYFHQECVDEWLKLKRTCPLCLFDISHASRTSRIWRRRRRSRSQRQSSSSSPSTPGGPGSPDTEGPSRRFSFGSRRR</sequence>
<feature type="region of interest" description="Disordered" evidence="5">
    <location>
        <begin position="1"/>
        <end position="95"/>
    </location>
</feature>
<feature type="region of interest" description="Disordered" evidence="5">
    <location>
        <begin position="321"/>
        <end position="348"/>
    </location>
</feature>
<feature type="compositionally biased region" description="Basic residues" evidence="5">
    <location>
        <begin position="533"/>
        <end position="542"/>
    </location>
</feature>
<keyword evidence="6" id="KW-0812">Transmembrane</keyword>
<proteinExistence type="predicted"/>
<keyword evidence="1" id="KW-0479">Metal-binding</keyword>
<organism evidence="8 9">
    <name type="scientific">Linnemannia exigua</name>
    <dbReference type="NCBI Taxonomy" id="604196"/>
    <lineage>
        <taxon>Eukaryota</taxon>
        <taxon>Fungi</taxon>
        <taxon>Fungi incertae sedis</taxon>
        <taxon>Mucoromycota</taxon>
        <taxon>Mortierellomycotina</taxon>
        <taxon>Mortierellomycetes</taxon>
        <taxon>Mortierellales</taxon>
        <taxon>Mortierellaceae</taxon>
        <taxon>Linnemannia</taxon>
    </lineage>
</organism>
<feature type="compositionally biased region" description="Low complexity" evidence="5">
    <location>
        <begin position="324"/>
        <end position="336"/>
    </location>
</feature>
<evidence type="ECO:0000259" key="7">
    <source>
        <dbReference type="PROSITE" id="PS50089"/>
    </source>
</evidence>
<dbReference type="PANTHER" id="PTHR46225:SF19">
    <property type="entry name" value="RING-TYPE DOMAIN-CONTAINING PROTEIN"/>
    <property type="match status" value="1"/>
</dbReference>
<evidence type="ECO:0000256" key="4">
    <source>
        <dbReference type="PROSITE-ProRule" id="PRU00175"/>
    </source>
</evidence>
<comment type="caution">
    <text evidence="8">The sequence shown here is derived from an EMBL/GenBank/DDBJ whole genome shotgun (WGS) entry which is preliminary data.</text>
</comment>
<reference evidence="8" key="1">
    <citation type="journal article" date="2020" name="Fungal Divers.">
        <title>Resolving the Mortierellaceae phylogeny through synthesis of multi-gene phylogenetics and phylogenomics.</title>
        <authorList>
            <person name="Vandepol N."/>
            <person name="Liber J."/>
            <person name="Desiro A."/>
            <person name="Na H."/>
            <person name="Kennedy M."/>
            <person name="Barry K."/>
            <person name="Grigoriev I.V."/>
            <person name="Miller A.N."/>
            <person name="O'Donnell K."/>
            <person name="Stajich J.E."/>
            <person name="Bonito G."/>
        </authorList>
    </citation>
    <scope>NUCLEOTIDE SEQUENCE</scope>
    <source>
        <strain evidence="8">NRRL 28262</strain>
    </source>
</reference>
<accession>A0AAD4H3N4</accession>
<dbReference type="AlphaFoldDB" id="A0AAD4H3N4"/>
<dbReference type="Pfam" id="PF13639">
    <property type="entry name" value="zf-RING_2"/>
    <property type="match status" value="1"/>
</dbReference>
<dbReference type="SUPFAM" id="SSF57850">
    <property type="entry name" value="RING/U-box"/>
    <property type="match status" value="1"/>
</dbReference>
<dbReference type="PANTHER" id="PTHR46225">
    <property type="entry name" value="C3H4 TYPE ZINC FINGER PROTEIN"/>
    <property type="match status" value="1"/>
</dbReference>
<dbReference type="InterPro" id="IPR013083">
    <property type="entry name" value="Znf_RING/FYVE/PHD"/>
</dbReference>
<keyword evidence="6" id="KW-0472">Membrane</keyword>
<feature type="compositionally biased region" description="Low complexity" evidence="5">
    <location>
        <begin position="11"/>
        <end position="23"/>
    </location>
</feature>
<feature type="transmembrane region" description="Helical" evidence="6">
    <location>
        <begin position="214"/>
        <end position="236"/>
    </location>
</feature>
<evidence type="ECO:0000256" key="5">
    <source>
        <dbReference type="SAM" id="MobiDB-lite"/>
    </source>
</evidence>
<keyword evidence="2 4" id="KW-0863">Zinc-finger</keyword>
<evidence type="ECO:0000256" key="2">
    <source>
        <dbReference type="ARBA" id="ARBA00022771"/>
    </source>
</evidence>
<feature type="compositionally biased region" description="Basic and acidic residues" evidence="5">
    <location>
        <begin position="1"/>
        <end position="10"/>
    </location>
</feature>
<evidence type="ECO:0000256" key="6">
    <source>
        <dbReference type="SAM" id="Phobius"/>
    </source>
</evidence>
<dbReference type="Proteomes" id="UP001194580">
    <property type="component" value="Unassembled WGS sequence"/>
</dbReference>
<gene>
    <name evidence="8" type="ORF">BGZ95_003473</name>
</gene>
<protein>
    <recommendedName>
        <fullName evidence="7">RING-type domain-containing protein</fullName>
    </recommendedName>
</protein>
<feature type="region of interest" description="Disordered" evidence="5">
    <location>
        <begin position="533"/>
        <end position="576"/>
    </location>
</feature>
<feature type="transmembrane region" description="Helical" evidence="6">
    <location>
        <begin position="144"/>
        <end position="164"/>
    </location>
</feature>
<dbReference type="EMBL" id="JAAAIL010001798">
    <property type="protein sequence ID" value="KAG0264893.1"/>
    <property type="molecule type" value="Genomic_DNA"/>
</dbReference>
<dbReference type="SMART" id="SM00744">
    <property type="entry name" value="RINGv"/>
    <property type="match status" value="1"/>
</dbReference>
<feature type="region of interest" description="Disordered" evidence="5">
    <location>
        <begin position="361"/>
        <end position="384"/>
    </location>
</feature>
<dbReference type="InterPro" id="IPR011016">
    <property type="entry name" value="Znf_RING-CH"/>
</dbReference>
<keyword evidence="3" id="KW-0862">Zinc</keyword>
<dbReference type="SMART" id="SM00184">
    <property type="entry name" value="RING"/>
    <property type="match status" value="1"/>
</dbReference>
<dbReference type="PROSITE" id="PS50089">
    <property type="entry name" value="ZF_RING_2"/>
    <property type="match status" value="1"/>
</dbReference>
<evidence type="ECO:0000256" key="1">
    <source>
        <dbReference type="ARBA" id="ARBA00022723"/>
    </source>
</evidence>
<feature type="transmembrane region" description="Helical" evidence="6">
    <location>
        <begin position="173"/>
        <end position="194"/>
    </location>
</feature>
<evidence type="ECO:0000313" key="8">
    <source>
        <dbReference type="EMBL" id="KAG0264893.1"/>
    </source>
</evidence>
<feature type="transmembrane region" description="Helical" evidence="6">
    <location>
        <begin position="248"/>
        <end position="276"/>
    </location>
</feature>
<dbReference type="GO" id="GO:0008270">
    <property type="term" value="F:zinc ion binding"/>
    <property type="evidence" value="ECO:0007669"/>
    <property type="project" value="UniProtKB-KW"/>
</dbReference>
<evidence type="ECO:0000256" key="3">
    <source>
        <dbReference type="ARBA" id="ARBA00022833"/>
    </source>
</evidence>
<dbReference type="InterPro" id="IPR001841">
    <property type="entry name" value="Znf_RING"/>
</dbReference>